<dbReference type="AlphaFoldDB" id="A0A4U1G4M2"/>
<dbReference type="SUPFAM" id="SSF52540">
    <property type="entry name" value="P-loop containing nucleoside triphosphate hydrolases"/>
    <property type="match status" value="1"/>
</dbReference>
<keyword evidence="1" id="KW-0547">Nucleotide-binding</keyword>
<dbReference type="PANTHER" id="PTHR43158">
    <property type="entry name" value="SKFA PEPTIDE EXPORT ATP-BINDING PROTEIN SKFE"/>
    <property type="match status" value="1"/>
</dbReference>
<dbReference type="GO" id="GO:0016887">
    <property type="term" value="F:ATP hydrolysis activity"/>
    <property type="evidence" value="ECO:0007669"/>
    <property type="project" value="InterPro"/>
</dbReference>
<dbReference type="GO" id="GO:0005524">
    <property type="term" value="F:ATP binding"/>
    <property type="evidence" value="ECO:0007669"/>
    <property type="project" value="UniProtKB-KW"/>
</dbReference>
<dbReference type="Pfam" id="PF00005">
    <property type="entry name" value="ABC_tran"/>
    <property type="match status" value="1"/>
</dbReference>
<sequence>MSGLHVDSVRKQIGDKQILNDVFISCKPGQIVGLLGRNGSGKSTLLKIMFGSLAAEYKFVTIDDSKLDSLYGNRKLIHYLPQDNYLPNHIKIKSIIHCFCNKENAAVLVENDLIKPFLQKKIKELSAGENRILEILLMVHSEATYLLFDEPFNGVSPLCVEILKDLIKKHSKDKGFIITDHDYENVLDISSTVILMDNGNTKVIKEFKELIQFGYLPAGSLSPIL</sequence>
<dbReference type="PANTHER" id="PTHR43158:SF1">
    <property type="entry name" value="ABC TRANSPORTER, ATP-BINDING PROTEIN"/>
    <property type="match status" value="1"/>
</dbReference>
<accession>A0A4U1G4M2</accession>
<evidence type="ECO:0000259" key="3">
    <source>
        <dbReference type="PROSITE" id="PS50893"/>
    </source>
</evidence>
<dbReference type="InterPro" id="IPR003439">
    <property type="entry name" value="ABC_transporter-like_ATP-bd"/>
</dbReference>
<proteinExistence type="predicted"/>
<protein>
    <submittedName>
        <fullName evidence="4">ATP-binding cassette domain-containing protein</fullName>
    </submittedName>
</protein>
<feature type="domain" description="ABC transporter" evidence="3">
    <location>
        <begin position="4"/>
        <end position="223"/>
    </location>
</feature>
<evidence type="ECO:0000256" key="1">
    <source>
        <dbReference type="ARBA" id="ARBA00022741"/>
    </source>
</evidence>
<dbReference type="InterPro" id="IPR003593">
    <property type="entry name" value="AAA+_ATPase"/>
</dbReference>
<dbReference type="EMBL" id="SWDX01000007">
    <property type="protein sequence ID" value="TKC58468.1"/>
    <property type="molecule type" value="Genomic_DNA"/>
</dbReference>
<dbReference type="PROSITE" id="PS50893">
    <property type="entry name" value="ABC_TRANSPORTER_2"/>
    <property type="match status" value="1"/>
</dbReference>
<dbReference type="SMART" id="SM00382">
    <property type="entry name" value="AAA"/>
    <property type="match status" value="1"/>
</dbReference>
<dbReference type="Proteomes" id="UP000309594">
    <property type="component" value="Unassembled WGS sequence"/>
</dbReference>
<gene>
    <name evidence="4" type="ORF">FBD94_17735</name>
</gene>
<comment type="caution">
    <text evidence="4">The sequence shown here is derived from an EMBL/GenBank/DDBJ whole genome shotgun (WGS) entry which is preliminary data.</text>
</comment>
<evidence type="ECO:0000256" key="2">
    <source>
        <dbReference type="ARBA" id="ARBA00022840"/>
    </source>
</evidence>
<keyword evidence="2 4" id="KW-0067">ATP-binding</keyword>
<dbReference type="Gene3D" id="3.40.50.300">
    <property type="entry name" value="P-loop containing nucleotide triphosphate hydrolases"/>
    <property type="match status" value="1"/>
</dbReference>
<dbReference type="RefSeq" id="WP_136881195.1">
    <property type="nucleotide sequence ID" value="NZ_SWDX01000007.1"/>
</dbReference>
<evidence type="ECO:0000313" key="5">
    <source>
        <dbReference type="Proteomes" id="UP000309594"/>
    </source>
</evidence>
<evidence type="ECO:0000313" key="4">
    <source>
        <dbReference type="EMBL" id="TKC58468.1"/>
    </source>
</evidence>
<dbReference type="InterPro" id="IPR027417">
    <property type="entry name" value="P-loop_NTPase"/>
</dbReference>
<organism evidence="4 5">
    <name type="scientific">Pedobacter hiemivivus</name>
    <dbReference type="NCBI Taxonomy" id="2530454"/>
    <lineage>
        <taxon>Bacteria</taxon>
        <taxon>Pseudomonadati</taxon>
        <taxon>Bacteroidota</taxon>
        <taxon>Sphingobacteriia</taxon>
        <taxon>Sphingobacteriales</taxon>
        <taxon>Sphingobacteriaceae</taxon>
        <taxon>Pedobacter</taxon>
    </lineage>
</organism>
<name>A0A4U1G4M2_9SPHI</name>
<reference evidence="4 5" key="1">
    <citation type="submission" date="2019-04" db="EMBL/GenBank/DDBJ databases">
        <title>Pedobacter sp. RP-1-16 sp. nov., isolated from Arctic soil.</title>
        <authorList>
            <person name="Dahal R.H."/>
            <person name="Kim D.-U."/>
        </authorList>
    </citation>
    <scope>NUCLEOTIDE SEQUENCE [LARGE SCALE GENOMIC DNA]</scope>
    <source>
        <strain evidence="4 5">RP-1-16</strain>
    </source>
</reference>